<organism evidence="1 2">
    <name type="scientific">Bosea lathyri</name>
    <dbReference type="NCBI Taxonomy" id="1036778"/>
    <lineage>
        <taxon>Bacteria</taxon>
        <taxon>Pseudomonadati</taxon>
        <taxon>Pseudomonadota</taxon>
        <taxon>Alphaproteobacteria</taxon>
        <taxon>Hyphomicrobiales</taxon>
        <taxon>Boseaceae</taxon>
        <taxon>Bosea</taxon>
    </lineage>
</organism>
<dbReference type="Proteomes" id="UP000236743">
    <property type="component" value="Unassembled WGS sequence"/>
</dbReference>
<gene>
    <name evidence="1" type="ORF">SAMN04488115_108113</name>
</gene>
<keyword evidence="2" id="KW-1185">Reference proteome</keyword>
<dbReference type="RefSeq" id="WP_103874078.1">
    <property type="nucleotide sequence ID" value="NZ_FNUY01000008.1"/>
</dbReference>
<dbReference type="EMBL" id="FNUY01000008">
    <property type="protein sequence ID" value="SEG64647.1"/>
    <property type="molecule type" value="Genomic_DNA"/>
</dbReference>
<accession>A0A1H6BW28</accession>
<reference evidence="1 2" key="1">
    <citation type="submission" date="2016-10" db="EMBL/GenBank/DDBJ databases">
        <authorList>
            <person name="de Groot N.N."/>
        </authorList>
    </citation>
    <scope>NUCLEOTIDE SEQUENCE [LARGE SCALE GENOMIC DNA]</scope>
    <source>
        <strain evidence="1 2">DSM 26656</strain>
    </source>
</reference>
<dbReference type="AlphaFoldDB" id="A0A1H6BW28"/>
<evidence type="ECO:0000313" key="2">
    <source>
        <dbReference type="Proteomes" id="UP000236743"/>
    </source>
</evidence>
<name>A0A1H6BW28_9HYPH</name>
<protein>
    <submittedName>
        <fullName evidence="1">Uncharacterized protein</fullName>
    </submittedName>
</protein>
<proteinExistence type="predicted"/>
<sequence length="70" mass="8105">MSLNNLSPDDRWRVCMRRASYWLKCNDPGYATRCVRDALHFANRLSPAHRRATMRVLNWTRAAASQRAAA</sequence>
<evidence type="ECO:0000313" key="1">
    <source>
        <dbReference type="EMBL" id="SEG64647.1"/>
    </source>
</evidence>